<evidence type="ECO:0000256" key="1">
    <source>
        <dbReference type="ARBA" id="ARBA00004141"/>
    </source>
</evidence>
<dbReference type="PANTHER" id="PTHR43066">
    <property type="entry name" value="RHOMBOID-RELATED PROTEIN"/>
    <property type="match status" value="1"/>
</dbReference>
<dbReference type="Pfam" id="PF01694">
    <property type="entry name" value="Rhomboid"/>
    <property type="match status" value="1"/>
</dbReference>
<dbReference type="SUPFAM" id="SSF144091">
    <property type="entry name" value="Rhomboid-like"/>
    <property type="match status" value="1"/>
</dbReference>
<evidence type="ECO:0000256" key="2">
    <source>
        <dbReference type="ARBA" id="ARBA00022692"/>
    </source>
</evidence>
<feature type="transmembrane region" description="Helical" evidence="5">
    <location>
        <begin position="92"/>
        <end position="115"/>
    </location>
</feature>
<keyword evidence="4 5" id="KW-0472">Membrane</keyword>
<dbReference type="AlphaFoldDB" id="A0A1Z8B5Z2"/>
<evidence type="ECO:0000259" key="6">
    <source>
        <dbReference type="Pfam" id="PF01694"/>
    </source>
</evidence>
<protein>
    <recommendedName>
        <fullName evidence="6">Peptidase S54 rhomboid domain-containing protein</fullName>
    </recommendedName>
</protein>
<reference evidence="8" key="1">
    <citation type="journal article" date="2017" name="Proc. Natl. Acad. Sci. U.S.A.">
        <title>Simulation of Deepwater Horizon oil plume reveals substrate specialization within a complex community of hydrocarbon-degraders.</title>
        <authorList>
            <person name="Hu P."/>
            <person name="Dubinsky E.A."/>
            <person name="Probst A.J."/>
            <person name="Wang J."/>
            <person name="Sieber C.M.K."/>
            <person name="Tom L.M."/>
            <person name="Gardinali P."/>
            <person name="Banfield J.F."/>
            <person name="Atlas R.M."/>
            <person name="Andersen G.L."/>
        </authorList>
    </citation>
    <scope>NUCLEOTIDE SEQUENCE [LARGE SCALE GENOMIC DNA]</scope>
</reference>
<gene>
    <name evidence="7" type="ORF">A9Q93_04405</name>
</gene>
<evidence type="ECO:0000313" key="7">
    <source>
        <dbReference type="EMBL" id="OUS18011.1"/>
    </source>
</evidence>
<organism evidence="7 8">
    <name type="scientific">Nonlabens dokdonensis</name>
    <dbReference type="NCBI Taxonomy" id="328515"/>
    <lineage>
        <taxon>Bacteria</taxon>
        <taxon>Pseudomonadati</taxon>
        <taxon>Bacteroidota</taxon>
        <taxon>Flavobacteriia</taxon>
        <taxon>Flavobacteriales</taxon>
        <taxon>Flavobacteriaceae</taxon>
        <taxon>Nonlabens</taxon>
    </lineage>
</organism>
<evidence type="ECO:0000313" key="8">
    <source>
        <dbReference type="Proteomes" id="UP000196102"/>
    </source>
</evidence>
<feature type="transmembrane region" description="Helical" evidence="5">
    <location>
        <begin position="127"/>
        <end position="149"/>
    </location>
</feature>
<proteinExistence type="predicted"/>
<dbReference type="InterPro" id="IPR035952">
    <property type="entry name" value="Rhomboid-like_sf"/>
</dbReference>
<dbReference type="Proteomes" id="UP000196102">
    <property type="component" value="Unassembled WGS sequence"/>
</dbReference>
<feature type="domain" description="Peptidase S54 rhomboid" evidence="6">
    <location>
        <begin position="49"/>
        <end position="209"/>
    </location>
</feature>
<feature type="transmembrane region" description="Helical" evidence="5">
    <location>
        <begin position="12"/>
        <end position="28"/>
    </location>
</feature>
<feature type="transmembrane region" description="Helical" evidence="5">
    <location>
        <begin position="190"/>
        <end position="209"/>
    </location>
</feature>
<evidence type="ECO:0000256" key="4">
    <source>
        <dbReference type="ARBA" id="ARBA00023136"/>
    </source>
</evidence>
<dbReference type="EMBL" id="MAAX01000073">
    <property type="protein sequence ID" value="OUS18011.1"/>
    <property type="molecule type" value="Genomic_DNA"/>
</dbReference>
<evidence type="ECO:0000256" key="3">
    <source>
        <dbReference type="ARBA" id="ARBA00022989"/>
    </source>
</evidence>
<sequence length="220" mass="25700">MFNIKLSPMVKNLLILNVVIYVGMAFLARDLELFFFETFALWFIDNPNFQVWQPLTHMFMHSLSDFSHILYNMLFLVFLAPAIEQWMGSQRFLFFYLMCGIGAFLTVTAVDYYSFLFDTAAFMQDGYYRPSVGASGAIYGIMAAFMYLFPNRTMVLFPIPIPIKVKYLIGFYMIKELLATFHIIESSANVAHLAHIGGALFGFIMIWYWKRNDMDRYRIN</sequence>
<comment type="caution">
    <text evidence="7">The sequence shown here is derived from an EMBL/GenBank/DDBJ whole genome shotgun (WGS) entry which is preliminary data.</text>
</comment>
<keyword evidence="3 5" id="KW-1133">Transmembrane helix</keyword>
<dbReference type="GO" id="GO:0004252">
    <property type="term" value="F:serine-type endopeptidase activity"/>
    <property type="evidence" value="ECO:0007669"/>
    <property type="project" value="InterPro"/>
</dbReference>
<dbReference type="PANTHER" id="PTHR43066:SF11">
    <property type="entry name" value="PEPTIDASE S54 RHOMBOID DOMAIN-CONTAINING PROTEIN"/>
    <property type="match status" value="1"/>
</dbReference>
<comment type="subcellular location">
    <subcellularLocation>
        <location evidence="1">Membrane</location>
        <topology evidence="1">Multi-pass membrane protein</topology>
    </subcellularLocation>
</comment>
<name>A0A1Z8B5Z2_9FLAO</name>
<accession>A0A1Z8B5Z2</accession>
<dbReference type="InterPro" id="IPR022764">
    <property type="entry name" value="Peptidase_S54_rhomboid_dom"/>
</dbReference>
<evidence type="ECO:0000256" key="5">
    <source>
        <dbReference type="SAM" id="Phobius"/>
    </source>
</evidence>
<dbReference type="GO" id="GO:0016020">
    <property type="term" value="C:membrane"/>
    <property type="evidence" value="ECO:0007669"/>
    <property type="project" value="UniProtKB-SubCell"/>
</dbReference>
<keyword evidence="2 5" id="KW-0812">Transmembrane</keyword>
<dbReference type="Gene3D" id="1.20.1540.10">
    <property type="entry name" value="Rhomboid-like"/>
    <property type="match status" value="1"/>
</dbReference>
<feature type="transmembrane region" description="Helical" evidence="5">
    <location>
        <begin position="58"/>
        <end position="80"/>
    </location>
</feature>